<accession>A0ABY4A705</accession>
<reference evidence="1 2" key="1">
    <citation type="submission" date="2020-10" db="EMBL/GenBank/DDBJ databases">
        <title>Genome analysis of Massilia species.</title>
        <authorList>
            <person name="Jung D.-H."/>
        </authorList>
    </citation>
    <scope>NUCLEOTIDE SEQUENCE [LARGE SCALE GENOMIC DNA]</scope>
    <source>
        <strain evidence="2">sipir</strain>
    </source>
</reference>
<dbReference type="RefSeq" id="WP_243491734.1">
    <property type="nucleotide sequence ID" value="NZ_CP063361.1"/>
</dbReference>
<keyword evidence="2" id="KW-1185">Reference proteome</keyword>
<gene>
    <name evidence="1" type="ORF">INH39_01890</name>
</gene>
<name>A0ABY4A705_9BURK</name>
<evidence type="ECO:0000313" key="1">
    <source>
        <dbReference type="EMBL" id="UOD30526.1"/>
    </source>
</evidence>
<dbReference type="Pfam" id="PF13646">
    <property type="entry name" value="HEAT_2"/>
    <property type="match status" value="1"/>
</dbReference>
<sequence length="461" mass="49781">MKNNSVTSKPRPMATSSFTPPLIGALIARHAEDAAFYWSQLDWTLRSSDVGFERLRHFNRLLDAHLDGLKVAGSTGWKSALAALERWQKPGEAFTCTTVALQCDDAGMLDDVLKLVSRHPDKLVRGAVSALAACHSEHFATIAQRWSICETTPAAQVIVLRAAALRENTAITPLDSSLPAYLKAQNSHIRAAACRACTVSAQPESLIPLLNEALSDADLQVCAEASIALGRLGNAERALPALLQSVLMQANLYSGATGAIRAQASRRLQRWVRELAWLTPIGAPEASDMLAQLPPRIALTFALWHGDLTHLPFVIDQLADEDVGRYAGWVWQTLTGIDLIANGLALPEPDPASLDPDQLITETRLDADSGHPQANQAAVRAATAASPHLASRGKRVLLGREMDAKTALDLLENAPQAIRAMAAQMLNHAQSTVRINVRASTTEQRIAMNTLHDMFTPRAAA</sequence>
<protein>
    <submittedName>
        <fullName evidence="1">HEAT repeat domain-containing protein</fullName>
    </submittedName>
</protein>
<evidence type="ECO:0000313" key="2">
    <source>
        <dbReference type="Proteomes" id="UP000831532"/>
    </source>
</evidence>
<dbReference type="EMBL" id="CP063361">
    <property type="protein sequence ID" value="UOD30526.1"/>
    <property type="molecule type" value="Genomic_DNA"/>
</dbReference>
<dbReference type="InterPro" id="IPR011989">
    <property type="entry name" value="ARM-like"/>
</dbReference>
<organism evidence="1 2">
    <name type="scientific">Massilia violaceinigra</name>
    <dbReference type="NCBI Taxonomy" id="2045208"/>
    <lineage>
        <taxon>Bacteria</taxon>
        <taxon>Pseudomonadati</taxon>
        <taxon>Pseudomonadota</taxon>
        <taxon>Betaproteobacteria</taxon>
        <taxon>Burkholderiales</taxon>
        <taxon>Oxalobacteraceae</taxon>
        <taxon>Telluria group</taxon>
        <taxon>Massilia</taxon>
    </lineage>
</organism>
<dbReference type="InterPro" id="IPR016024">
    <property type="entry name" value="ARM-type_fold"/>
</dbReference>
<dbReference type="Gene3D" id="1.25.10.10">
    <property type="entry name" value="Leucine-rich Repeat Variant"/>
    <property type="match status" value="1"/>
</dbReference>
<dbReference type="Proteomes" id="UP000831532">
    <property type="component" value="Chromosome"/>
</dbReference>
<dbReference type="SUPFAM" id="SSF48371">
    <property type="entry name" value="ARM repeat"/>
    <property type="match status" value="1"/>
</dbReference>
<proteinExistence type="predicted"/>